<evidence type="ECO:0000313" key="5">
    <source>
        <dbReference type="Proteomes" id="UP000229847"/>
    </source>
</evidence>
<keyword evidence="1" id="KW-0963">Cytoplasm</keyword>
<sequence>MKELLEYILKGILGETDFYVTEEVDGNFVRLFIKVEPENAGMVIGKGGATIKAIRSLLRVKATLEKKGISVNLAE</sequence>
<dbReference type="AlphaFoldDB" id="A0A2H0BI68"/>
<gene>
    <name evidence="4" type="ORF">COX03_03605</name>
</gene>
<dbReference type="PANTHER" id="PTHR34654">
    <property type="entry name" value="UPF0109 PROTEIN SCO5592"/>
    <property type="match status" value="1"/>
</dbReference>
<accession>A0A2H0BI68</accession>
<name>A0A2H0BI68_9BACT</name>
<dbReference type="EMBL" id="PCSW01000107">
    <property type="protein sequence ID" value="PIP57357.1"/>
    <property type="molecule type" value="Genomic_DNA"/>
</dbReference>
<proteinExistence type="predicted"/>
<keyword evidence="2 3" id="KW-0694">RNA-binding</keyword>
<reference evidence="4 5" key="1">
    <citation type="submission" date="2017-09" db="EMBL/GenBank/DDBJ databases">
        <title>Depth-based differentiation of microbial function through sediment-hosted aquifers and enrichment of novel symbionts in the deep terrestrial subsurface.</title>
        <authorList>
            <person name="Probst A.J."/>
            <person name="Ladd B."/>
            <person name="Jarett J.K."/>
            <person name="Geller-Mcgrath D.E."/>
            <person name="Sieber C.M."/>
            <person name="Emerson J.B."/>
            <person name="Anantharaman K."/>
            <person name="Thomas B.C."/>
            <person name="Malmstrom R."/>
            <person name="Stieglmeier M."/>
            <person name="Klingl A."/>
            <person name="Woyke T."/>
            <person name="Ryan C.M."/>
            <person name="Banfield J.F."/>
        </authorList>
    </citation>
    <scope>NUCLEOTIDE SEQUENCE [LARGE SCALE GENOMIC DNA]</scope>
    <source>
        <strain evidence="4">CG22_combo_CG10-13_8_21_14_all_39_10</strain>
    </source>
</reference>
<organism evidence="4 5">
    <name type="scientific">Candidatus Woesebacteria bacterium CG22_combo_CG10-13_8_21_14_all_39_10</name>
    <dbReference type="NCBI Taxonomy" id="1975059"/>
    <lineage>
        <taxon>Bacteria</taxon>
        <taxon>Candidatus Woeseibacteriota</taxon>
    </lineage>
</organism>
<dbReference type="Pfam" id="PF13083">
    <property type="entry name" value="KH_KhpA-B"/>
    <property type="match status" value="1"/>
</dbReference>
<comment type="caution">
    <text evidence="4">The sequence shown here is derived from an EMBL/GenBank/DDBJ whole genome shotgun (WGS) entry which is preliminary data.</text>
</comment>
<evidence type="ECO:0000313" key="4">
    <source>
        <dbReference type="EMBL" id="PIP57357.1"/>
    </source>
</evidence>
<evidence type="ECO:0000256" key="1">
    <source>
        <dbReference type="ARBA" id="ARBA00022490"/>
    </source>
</evidence>
<dbReference type="SUPFAM" id="SSF54814">
    <property type="entry name" value="Prokaryotic type KH domain (KH-domain type II)"/>
    <property type="match status" value="1"/>
</dbReference>
<dbReference type="Gene3D" id="3.30.300.20">
    <property type="match status" value="1"/>
</dbReference>
<protein>
    <submittedName>
        <fullName evidence="4">RNA-binding protein</fullName>
    </submittedName>
</protein>
<dbReference type="InterPro" id="IPR020627">
    <property type="entry name" value="KhpA"/>
</dbReference>
<dbReference type="PROSITE" id="PS50084">
    <property type="entry name" value="KH_TYPE_1"/>
    <property type="match status" value="1"/>
</dbReference>
<dbReference type="Proteomes" id="UP000229847">
    <property type="component" value="Unassembled WGS sequence"/>
</dbReference>
<evidence type="ECO:0000256" key="3">
    <source>
        <dbReference type="PROSITE-ProRule" id="PRU00117"/>
    </source>
</evidence>
<dbReference type="GO" id="GO:0003723">
    <property type="term" value="F:RNA binding"/>
    <property type="evidence" value="ECO:0007669"/>
    <property type="project" value="UniProtKB-UniRule"/>
</dbReference>
<dbReference type="InterPro" id="IPR009019">
    <property type="entry name" value="KH_sf_prok-type"/>
</dbReference>
<dbReference type="PANTHER" id="PTHR34654:SF1">
    <property type="entry name" value="RNA-BINDING PROTEIN KHPA"/>
    <property type="match status" value="1"/>
</dbReference>
<dbReference type="InterPro" id="IPR015946">
    <property type="entry name" value="KH_dom-like_a/b"/>
</dbReference>
<evidence type="ECO:0000256" key="2">
    <source>
        <dbReference type="ARBA" id="ARBA00022884"/>
    </source>
</evidence>